<dbReference type="Pfam" id="PF10988">
    <property type="entry name" value="DUF2807"/>
    <property type="match status" value="1"/>
</dbReference>
<dbReference type="InterPro" id="IPR021255">
    <property type="entry name" value="DUF2807"/>
</dbReference>
<dbReference type="EMBL" id="PJCH01000001">
    <property type="protein sequence ID" value="PQA89472.1"/>
    <property type="molecule type" value="Genomic_DNA"/>
</dbReference>
<feature type="chain" id="PRO_5015398133" description="Putative auto-transporter adhesin head GIN domain-containing protein" evidence="1">
    <location>
        <begin position="23"/>
        <end position="218"/>
    </location>
</feature>
<dbReference type="PANTHER" id="PTHR39200">
    <property type="entry name" value="HYPOTHETICAL EXPORTED PROTEIN"/>
    <property type="match status" value="1"/>
</dbReference>
<dbReference type="RefSeq" id="WP_104828174.1">
    <property type="nucleotide sequence ID" value="NZ_PJCH01000001.1"/>
</dbReference>
<dbReference type="OrthoDB" id="8480711at2"/>
<name>A0A2S7KAE3_9PROT</name>
<keyword evidence="1" id="KW-0732">Signal</keyword>
<evidence type="ECO:0000259" key="2">
    <source>
        <dbReference type="Pfam" id="PF10988"/>
    </source>
</evidence>
<dbReference type="Gene3D" id="2.160.20.120">
    <property type="match status" value="2"/>
</dbReference>
<sequence>MKKLLVLAAGTCAAVAAGMAYADDDDTVSQELELSGFDRITIAGVYELDVRVGDDYSIRLSGPEYEMERVEASVKNGALVLDQRKGGWGERMRNNRDGVEAVITLPSLTGLEVSDVIDGEIAGVDAERFEIDISGVGDVSIDGQCGALDAHLSGVGELDAKGLECGKADIHVSGVGSAAVFASDEVDARVSGMGDIDVYGSPNAVHKNKSMFAEITVH</sequence>
<dbReference type="AlphaFoldDB" id="A0A2S7KAE3"/>
<reference evidence="3 4" key="1">
    <citation type="submission" date="2017-12" db="EMBL/GenBank/DDBJ databases">
        <authorList>
            <person name="Hurst M.R.H."/>
        </authorList>
    </citation>
    <scope>NUCLEOTIDE SEQUENCE [LARGE SCALE GENOMIC DNA]</scope>
    <source>
        <strain evidence="3 4">SY-3-19</strain>
    </source>
</reference>
<keyword evidence="4" id="KW-1185">Reference proteome</keyword>
<accession>A0A2S7KAE3</accession>
<feature type="domain" description="Putative auto-transporter adhesin head GIN" evidence="2">
    <location>
        <begin position="37"/>
        <end position="202"/>
    </location>
</feature>
<evidence type="ECO:0000313" key="3">
    <source>
        <dbReference type="EMBL" id="PQA89472.1"/>
    </source>
</evidence>
<evidence type="ECO:0000256" key="1">
    <source>
        <dbReference type="SAM" id="SignalP"/>
    </source>
</evidence>
<feature type="signal peptide" evidence="1">
    <location>
        <begin position="1"/>
        <end position="22"/>
    </location>
</feature>
<comment type="caution">
    <text evidence="3">The sequence shown here is derived from an EMBL/GenBank/DDBJ whole genome shotgun (WGS) entry which is preliminary data.</text>
</comment>
<dbReference type="Proteomes" id="UP000239504">
    <property type="component" value="Unassembled WGS sequence"/>
</dbReference>
<gene>
    <name evidence="3" type="ORF">CW354_00945</name>
</gene>
<organism evidence="3 4">
    <name type="scientific">Hyphococcus luteus</name>
    <dbReference type="NCBI Taxonomy" id="2058213"/>
    <lineage>
        <taxon>Bacteria</taxon>
        <taxon>Pseudomonadati</taxon>
        <taxon>Pseudomonadota</taxon>
        <taxon>Alphaproteobacteria</taxon>
        <taxon>Parvularculales</taxon>
        <taxon>Parvularculaceae</taxon>
        <taxon>Hyphococcus</taxon>
    </lineage>
</organism>
<evidence type="ECO:0000313" key="4">
    <source>
        <dbReference type="Proteomes" id="UP000239504"/>
    </source>
</evidence>
<proteinExistence type="predicted"/>
<dbReference type="PANTHER" id="PTHR39200:SF1">
    <property type="entry name" value="AUTO-TRANSPORTER ADHESIN HEAD GIN DOMAIN-CONTAINING PROTEIN-RELATED"/>
    <property type="match status" value="1"/>
</dbReference>
<protein>
    <recommendedName>
        <fullName evidence="2">Putative auto-transporter adhesin head GIN domain-containing protein</fullName>
    </recommendedName>
</protein>